<dbReference type="Pfam" id="PF23166">
    <property type="entry name" value="Ig_N_CWD1"/>
    <property type="match status" value="2"/>
</dbReference>
<evidence type="ECO:0000256" key="1">
    <source>
        <dbReference type="ARBA" id="ARBA00001946"/>
    </source>
</evidence>
<dbReference type="Gene3D" id="3.30.1490.20">
    <property type="entry name" value="ATP-grasp fold, A domain"/>
    <property type="match status" value="2"/>
</dbReference>
<evidence type="ECO:0000256" key="6">
    <source>
        <dbReference type="ARBA" id="ARBA00022741"/>
    </source>
</evidence>
<dbReference type="Pfam" id="PF01326">
    <property type="entry name" value="PPDK_N"/>
    <property type="match status" value="1"/>
</dbReference>
<keyword evidence="17" id="KW-1185">Reference proteome</keyword>
<dbReference type="Proteomes" id="UP000054558">
    <property type="component" value="Unassembled WGS sequence"/>
</dbReference>
<feature type="region of interest" description="Disordered" evidence="11">
    <location>
        <begin position="315"/>
        <end position="335"/>
    </location>
</feature>
<keyword evidence="4" id="KW-0808">Transferase</keyword>
<evidence type="ECO:0000313" key="16">
    <source>
        <dbReference type="EMBL" id="GAQ91752.1"/>
    </source>
</evidence>
<organism evidence="16 17">
    <name type="scientific">Klebsormidium nitens</name>
    <name type="common">Green alga</name>
    <name type="synonym">Ulothrix nitens</name>
    <dbReference type="NCBI Taxonomy" id="105231"/>
    <lineage>
        <taxon>Eukaryota</taxon>
        <taxon>Viridiplantae</taxon>
        <taxon>Streptophyta</taxon>
        <taxon>Klebsormidiophyceae</taxon>
        <taxon>Klebsormidiales</taxon>
        <taxon>Klebsormidiaceae</taxon>
        <taxon>Klebsormidium</taxon>
    </lineage>
</organism>
<name>A0A1Y1INT8_KLENI</name>
<dbReference type="STRING" id="105231.A0A1Y1INT8"/>
<comment type="cofactor">
    <cofactor evidence="1">
        <name>Mg(2+)</name>
        <dbReference type="ChEBI" id="CHEBI:18420"/>
    </cofactor>
</comment>
<feature type="compositionally biased region" description="Gly residues" evidence="11">
    <location>
        <begin position="324"/>
        <end position="335"/>
    </location>
</feature>
<keyword evidence="6" id="KW-0547">Nucleotide-binding</keyword>
<evidence type="ECO:0000259" key="13">
    <source>
        <dbReference type="Pfam" id="PF22973"/>
    </source>
</evidence>
<feature type="domain" description="DUF7067" evidence="15">
    <location>
        <begin position="261"/>
        <end position="314"/>
    </location>
</feature>
<evidence type="ECO:0000256" key="7">
    <source>
        <dbReference type="ARBA" id="ARBA00022777"/>
    </source>
</evidence>
<protein>
    <submittedName>
        <fullName evidence="16">Alpha-glucan water dikinase</fullName>
    </submittedName>
</protein>
<sequence>MDGLTAIAKSGGALTSLQALVRHPCNSSSQPLQPSFLGSGCGSLPAAALTTPGRACGACLAGASLPSCTLLSSCSSSITGLQLPQAAPVRRRALAAPPRSGVTRAAAAVTQEVEEMSRQFALDNESDLRVRIVGEEGSTWKRCELRVSGRLAGVPLVLHWAITKPGRPTWYLPAEAQRPANTREYKKRALQTTFNKIDDGAILIIDVDAAQNDAIEFTLKDDSCNAWFKNRGSNFRVEVGKGGAAAPPAASPAPAAVDIPKELVDIQSYLRWERAGKQTYSYEQQEAEYRAAREELEAQVRSGATLEELRQRLKGGPATNGAASGNGAGASQGAGGVAVPEDLVGIQAYLRWERGGKKNYSPEEQQREYEAARAELQAAVAGGASVASLRAQLQAPKKEAQAAAAQKPQSRVHIERKQWDPAQLINAHTATAHSPGTAPPAPAPKEPTPLELAADVVMGADGATVVSRQVIPVDGGAVLVLVTEEGGEVTVHVATDLREPLALHWAVSRKGQEWGKPPSSVVPEGSAEVGGSVETPLARGWGGQDSVQAAHVALGRDAGGFAALPFVLHAAAGWWLKNGGKDFVAPLKKAPPPPPAADVDASKMAKWLVDEIADCEREAEKSFMHRFNLAAGFAEKARDAGSLGLAAVFVWLRYCQTRQLNWNVNYNVKPREISAAQNRLTDVLEGLYATLPGERELVRLALSAIGRGGEGDVGQRIRDEILVVQQNNNAKGGMLEEWHQKLHNNTSPDDVVICQALLDYLAADLDLGAYWARLEAEGVSRERLASYDRPIVSEPRLKPEQKEGLIRDLGAYLKTLKAVHSGADLESAAAAVLGYKLDAMRGGQHGDIHVEPVPGLAPELPDLLDFVLEHINDAEPLPLLLGLVEARRELRPALQAGGDRLKDCVYLDLALDSAVRTTVERSLAAVAAAPAADQMGLAALVVENLCLSLDDNEELVFCLKAWMAAAPACRANEPHWALRAKAVMDRTRLALADIAERTAALLQPTATYMGHRLGVASWAVDIFSEEVIRMGSAAALSQLLARLDPVLRAAADLGAWQVISPVAVAGVVRCVDSLGDVQDVVYDEATILVAGHVSGEEEIPDGAVAVLTPDMPDVLSHVSVRARNGKICFATCFDEGVLAELRALDGRALRLEPAAEDLKYTPIEAAEVQHSAAGGGADDDVPSGLSITKKAWAGKYAIPADDFTPDLVGAKSRNLADLRGRLPDWIHLPTSVAIPFGTFDQVLAAPQNRAVAAEVKALQAALKAGQHEKLAELRSAVLELAAPEALVTELRAAFQGAGLPWPGEQGEERWEAAWRAIKKVWASKWNERAFFSCRKARINHDDLSMAVLCQQVIRADYAYVIHTTNPSTGDASEIYAEVVRGLGETLVGAYPGRALSFAASKSDLAPRVLGFPSKRVGLFCPDTLIFRSDSNGEDLEGYAGAGLYDSITMDPEQEEKVDYSVDKLLNDTSFQKDVLTRIAQLGDAVEKALKSPQDIEGVVKDGKLYMVQTRPQM</sequence>
<evidence type="ECO:0000256" key="3">
    <source>
        <dbReference type="ARBA" id="ARBA00011738"/>
    </source>
</evidence>
<evidence type="ECO:0000259" key="12">
    <source>
        <dbReference type="Pfam" id="PF01326"/>
    </source>
</evidence>
<feature type="region of interest" description="Disordered" evidence="11">
    <location>
        <begin position="512"/>
        <end position="531"/>
    </location>
</feature>
<reference evidence="16 17" key="1">
    <citation type="journal article" date="2014" name="Nat. Commun.">
        <title>Klebsormidium flaccidum genome reveals primary factors for plant terrestrial adaptation.</title>
        <authorList>
            <person name="Hori K."/>
            <person name="Maruyama F."/>
            <person name="Fujisawa T."/>
            <person name="Togashi T."/>
            <person name="Yamamoto N."/>
            <person name="Seo M."/>
            <person name="Sato S."/>
            <person name="Yamada T."/>
            <person name="Mori H."/>
            <person name="Tajima N."/>
            <person name="Moriyama T."/>
            <person name="Ikeuchi M."/>
            <person name="Watanabe M."/>
            <person name="Wada H."/>
            <person name="Kobayashi K."/>
            <person name="Saito M."/>
            <person name="Masuda T."/>
            <person name="Sasaki-Sekimoto Y."/>
            <person name="Mashiguchi K."/>
            <person name="Awai K."/>
            <person name="Shimojima M."/>
            <person name="Masuda S."/>
            <person name="Iwai M."/>
            <person name="Nobusawa T."/>
            <person name="Narise T."/>
            <person name="Kondo S."/>
            <person name="Saito H."/>
            <person name="Sato R."/>
            <person name="Murakawa M."/>
            <person name="Ihara Y."/>
            <person name="Oshima-Yamada Y."/>
            <person name="Ohtaka K."/>
            <person name="Satoh M."/>
            <person name="Sonobe K."/>
            <person name="Ishii M."/>
            <person name="Ohtani R."/>
            <person name="Kanamori-Sato M."/>
            <person name="Honoki R."/>
            <person name="Miyazaki D."/>
            <person name="Mochizuki H."/>
            <person name="Umetsu J."/>
            <person name="Higashi K."/>
            <person name="Shibata D."/>
            <person name="Kamiya Y."/>
            <person name="Sato N."/>
            <person name="Nakamura Y."/>
            <person name="Tabata S."/>
            <person name="Ida S."/>
            <person name="Kurokawa K."/>
            <person name="Ohta H."/>
        </authorList>
    </citation>
    <scope>NUCLEOTIDE SEQUENCE [LARGE SCALE GENOMIC DNA]</scope>
    <source>
        <strain evidence="16 17">NIES-2285</strain>
    </source>
</reference>
<evidence type="ECO:0000259" key="14">
    <source>
        <dbReference type="Pfam" id="PF23166"/>
    </source>
</evidence>
<dbReference type="OrthoDB" id="6123450at2759"/>
<dbReference type="GO" id="GO:0005524">
    <property type="term" value="F:ATP binding"/>
    <property type="evidence" value="ECO:0007669"/>
    <property type="project" value="UniProtKB-KW"/>
</dbReference>
<gene>
    <name evidence="16" type="ORF">KFL_008460010</name>
</gene>
<dbReference type="GO" id="GO:0046872">
    <property type="term" value="F:metal ion binding"/>
    <property type="evidence" value="ECO:0007669"/>
    <property type="project" value="UniProtKB-KW"/>
</dbReference>
<dbReference type="InterPro" id="IPR056301">
    <property type="entry name" value="GWD-like_N_Ig"/>
</dbReference>
<dbReference type="OMA" id="IFVWIRF"/>
<dbReference type="InterPro" id="IPR055495">
    <property type="entry name" value="CWD_DUF7067"/>
</dbReference>
<dbReference type="PANTHER" id="PTHR46999:SF1">
    <property type="entry name" value="ALPHA-GLUCAN WATER DIKINASE 1, CHLOROPLASTIC"/>
    <property type="match status" value="1"/>
</dbReference>
<dbReference type="GO" id="GO:0050521">
    <property type="term" value="F:alpha-glucan, water dikinase activity"/>
    <property type="evidence" value="ECO:0000318"/>
    <property type="project" value="GO_Central"/>
</dbReference>
<accession>A0A1Y1INT8</accession>
<dbReference type="InterPro" id="IPR054481">
    <property type="entry name" value="GWD1_pHisD"/>
</dbReference>
<evidence type="ECO:0000259" key="15">
    <source>
        <dbReference type="Pfam" id="PF23229"/>
    </source>
</evidence>
<dbReference type="InterPro" id="IPR013815">
    <property type="entry name" value="ATP_grasp_subdomain_1"/>
</dbReference>
<dbReference type="Gene3D" id="3.30.470.20">
    <property type="entry name" value="ATP-grasp fold, B domain"/>
    <property type="match status" value="1"/>
</dbReference>
<keyword evidence="7 16" id="KW-0418">Kinase</keyword>
<feature type="domain" description="Pyruvate phosphate dikinase AMP/ATP-binding" evidence="12">
    <location>
        <begin position="1312"/>
        <end position="1512"/>
    </location>
</feature>
<dbReference type="PANTHER" id="PTHR46999">
    <property type="entry name" value="ALPHA-GLUCAN WATER DIKINASE 1, CHLOROPLASTIC-RELATED"/>
    <property type="match status" value="1"/>
</dbReference>
<dbReference type="Pfam" id="PF22973">
    <property type="entry name" value="GWD1_pHisD"/>
    <property type="match status" value="1"/>
</dbReference>
<keyword evidence="9" id="KW-0460">Magnesium</keyword>
<comment type="subunit">
    <text evidence="3">Homodimer.</text>
</comment>
<evidence type="ECO:0000313" key="17">
    <source>
        <dbReference type="Proteomes" id="UP000054558"/>
    </source>
</evidence>
<keyword evidence="10" id="KW-0119">Carbohydrate metabolism</keyword>
<feature type="domain" description="Alpha-glucan water dikinase-like N-terminal Ig-like" evidence="14">
    <location>
        <begin position="477"/>
        <end position="587"/>
    </location>
</feature>
<dbReference type="SUPFAM" id="SSF56059">
    <property type="entry name" value="Glutathione synthetase ATP-binding domain-like"/>
    <property type="match status" value="1"/>
</dbReference>
<dbReference type="GO" id="GO:0005983">
    <property type="term" value="P:starch catabolic process"/>
    <property type="evidence" value="ECO:0000318"/>
    <property type="project" value="GO_Central"/>
</dbReference>
<evidence type="ECO:0000256" key="5">
    <source>
        <dbReference type="ARBA" id="ARBA00022723"/>
    </source>
</evidence>
<dbReference type="EMBL" id="DF237795">
    <property type="protein sequence ID" value="GAQ91752.1"/>
    <property type="molecule type" value="Genomic_DNA"/>
</dbReference>
<evidence type="ECO:0000256" key="2">
    <source>
        <dbReference type="ARBA" id="ARBA00007837"/>
    </source>
</evidence>
<feature type="domain" description="Alpha-glucan water dikinase phosphohistidine-like" evidence="13">
    <location>
        <begin position="1055"/>
        <end position="1167"/>
    </location>
</feature>
<evidence type="ECO:0000256" key="11">
    <source>
        <dbReference type="SAM" id="MobiDB-lite"/>
    </source>
</evidence>
<keyword evidence="8" id="KW-0067">ATP-binding</keyword>
<proteinExistence type="inferred from homology"/>
<evidence type="ECO:0000256" key="4">
    <source>
        <dbReference type="ARBA" id="ARBA00022679"/>
    </source>
</evidence>
<evidence type="ECO:0000256" key="8">
    <source>
        <dbReference type="ARBA" id="ARBA00022840"/>
    </source>
</evidence>
<feature type="domain" description="DUF7067" evidence="15">
    <location>
        <begin position="341"/>
        <end position="395"/>
    </location>
</feature>
<dbReference type="InterPro" id="IPR002192">
    <property type="entry name" value="PPDK_AMP/ATP-bd"/>
</dbReference>
<keyword evidence="5" id="KW-0479">Metal-binding</keyword>
<evidence type="ECO:0000256" key="10">
    <source>
        <dbReference type="ARBA" id="ARBA00023277"/>
    </source>
</evidence>
<evidence type="ECO:0000256" key="9">
    <source>
        <dbReference type="ARBA" id="ARBA00022842"/>
    </source>
</evidence>
<feature type="domain" description="Alpha-glucan water dikinase-like N-terminal Ig-like" evidence="14">
    <location>
        <begin position="117"/>
        <end position="238"/>
    </location>
</feature>
<dbReference type="Pfam" id="PF23229">
    <property type="entry name" value="DUF7067"/>
    <property type="match status" value="2"/>
</dbReference>
<comment type="similarity">
    <text evidence="2">Belongs to the PEP-utilizing enzyme family.</text>
</comment>